<evidence type="ECO:0000256" key="1">
    <source>
        <dbReference type="SAM" id="SignalP"/>
    </source>
</evidence>
<dbReference type="InterPro" id="IPR006869">
    <property type="entry name" value="DUF547"/>
</dbReference>
<comment type="caution">
    <text evidence="3">The sequence shown here is derived from an EMBL/GenBank/DDBJ whole genome shotgun (WGS) entry which is preliminary data.</text>
</comment>
<dbReference type="PANTHER" id="PTHR46361">
    <property type="entry name" value="ELECTRON CARRIER/ PROTEIN DISULFIDE OXIDOREDUCTASE"/>
    <property type="match status" value="1"/>
</dbReference>
<name>A0A5C6EHL9_9BACT</name>
<evidence type="ECO:0000313" key="4">
    <source>
        <dbReference type="Proteomes" id="UP000317977"/>
    </source>
</evidence>
<dbReference type="PANTHER" id="PTHR46361:SF3">
    <property type="entry name" value="ELECTRON CARRIER_ PROTEIN DISULFIDE OXIDOREDUCTASE"/>
    <property type="match status" value="1"/>
</dbReference>
<gene>
    <name evidence="3" type="ORF">Poly59_56820</name>
</gene>
<reference evidence="3 4" key="1">
    <citation type="submission" date="2019-02" db="EMBL/GenBank/DDBJ databases">
        <title>Deep-cultivation of Planctomycetes and their phenomic and genomic characterization uncovers novel biology.</title>
        <authorList>
            <person name="Wiegand S."/>
            <person name="Jogler M."/>
            <person name="Boedeker C."/>
            <person name="Pinto D."/>
            <person name="Vollmers J."/>
            <person name="Rivas-Marin E."/>
            <person name="Kohn T."/>
            <person name="Peeters S.H."/>
            <person name="Heuer A."/>
            <person name="Rast P."/>
            <person name="Oberbeckmann S."/>
            <person name="Bunk B."/>
            <person name="Jeske O."/>
            <person name="Meyerdierks A."/>
            <person name="Storesund J.E."/>
            <person name="Kallscheuer N."/>
            <person name="Luecker S."/>
            <person name="Lage O.M."/>
            <person name="Pohl T."/>
            <person name="Merkel B.J."/>
            <person name="Hornburger P."/>
            <person name="Mueller R.-W."/>
            <person name="Bruemmer F."/>
            <person name="Labrenz M."/>
            <person name="Spormann A.M."/>
            <person name="Op Den Camp H."/>
            <person name="Overmann J."/>
            <person name="Amann R."/>
            <person name="Jetten M.S.M."/>
            <person name="Mascher T."/>
            <person name="Medema M.H."/>
            <person name="Devos D.P."/>
            <person name="Kaster A.-K."/>
            <person name="Ovreas L."/>
            <person name="Rohde M."/>
            <person name="Galperin M.Y."/>
            <person name="Jogler C."/>
        </authorList>
    </citation>
    <scope>NUCLEOTIDE SEQUENCE [LARGE SCALE GENOMIC DNA]</scope>
    <source>
        <strain evidence="3 4">Poly59</strain>
    </source>
</reference>
<dbReference type="RefSeq" id="WP_146537192.1">
    <property type="nucleotide sequence ID" value="NZ_SJPX01000006.1"/>
</dbReference>
<feature type="signal peptide" evidence="1">
    <location>
        <begin position="1"/>
        <end position="28"/>
    </location>
</feature>
<dbReference type="EMBL" id="SJPX01000006">
    <property type="protein sequence ID" value="TWU46709.1"/>
    <property type="molecule type" value="Genomic_DNA"/>
</dbReference>
<keyword evidence="1" id="KW-0732">Signal</keyword>
<accession>A0A5C6EHL9</accession>
<dbReference type="AlphaFoldDB" id="A0A5C6EHL9"/>
<feature type="domain" description="DUF547" evidence="2">
    <location>
        <begin position="101"/>
        <end position="207"/>
    </location>
</feature>
<feature type="chain" id="PRO_5022854631" description="DUF547 domain-containing protein" evidence="1">
    <location>
        <begin position="29"/>
        <end position="287"/>
    </location>
</feature>
<organism evidence="3 4">
    <name type="scientific">Rubripirellula reticaptiva</name>
    <dbReference type="NCBI Taxonomy" id="2528013"/>
    <lineage>
        <taxon>Bacteria</taxon>
        <taxon>Pseudomonadati</taxon>
        <taxon>Planctomycetota</taxon>
        <taxon>Planctomycetia</taxon>
        <taxon>Pirellulales</taxon>
        <taxon>Pirellulaceae</taxon>
        <taxon>Rubripirellula</taxon>
    </lineage>
</organism>
<protein>
    <recommendedName>
        <fullName evidence="2">DUF547 domain-containing protein</fullName>
    </recommendedName>
</protein>
<dbReference type="OrthoDB" id="526867at2"/>
<proteinExistence type="predicted"/>
<evidence type="ECO:0000259" key="2">
    <source>
        <dbReference type="Pfam" id="PF04784"/>
    </source>
</evidence>
<evidence type="ECO:0000313" key="3">
    <source>
        <dbReference type="EMBL" id="TWU46709.1"/>
    </source>
</evidence>
<dbReference type="Proteomes" id="UP000317977">
    <property type="component" value="Unassembled WGS sequence"/>
</dbReference>
<keyword evidence="4" id="KW-1185">Reference proteome</keyword>
<dbReference type="Pfam" id="PF04784">
    <property type="entry name" value="DUF547"/>
    <property type="match status" value="1"/>
</dbReference>
<sequence length="287" mass="32438" precursor="true">MRKKTVLNVLVTLVIISASALFPQKMMAGSDVMLGVNVPPGQQVSIDQIDTSDWNRLLKRYVDDNGNVDYTAWKRSAADLQTLDQFLARLSTAKPEQQARPAAKLAFWINAYNAVTVRGILREYPTTSIRNHTAKLFGYNIWDDLLLTVGGKPYSLNEMEHEVLRKMNEPRIHFAIVCASRSCPRLLNEAYTADKLEAQLTANAKVFFRSPRGFQFSAEKKQFRLSAILNWFGEDFGYDQAAQLRTIAAYLPSRESRDAAIANTVSVSYLDYDWRLNDQESAGDAQK</sequence>